<gene>
    <name evidence="7" type="ORF">BCR43DRAFT_499991</name>
</gene>
<evidence type="ECO:0000256" key="3">
    <source>
        <dbReference type="ARBA" id="ARBA00022692"/>
    </source>
</evidence>
<evidence type="ECO:0000256" key="6">
    <source>
        <dbReference type="SAM" id="Phobius"/>
    </source>
</evidence>
<feature type="transmembrane region" description="Helical" evidence="6">
    <location>
        <begin position="218"/>
        <end position="235"/>
    </location>
</feature>
<dbReference type="OMA" id="MVQNSLM"/>
<keyword evidence="8" id="KW-1185">Reference proteome</keyword>
<dbReference type="AlphaFoldDB" id="A0A1X2GZ58"/>
<accession>A0A1X2GZ58</accession>
<dbReference type="Pfam" id="PF02077">
    <property type="entry name" value="SURF4"/>
    <property type="match status" value="1"/>
</dbReference>
<dbReference type="GO" id="GO:0016020">
    <property type="term" value="C:membrane"/>
    <property type="evidence" value="ECO:0007669"/>
    <property type="project" value="UniProtKB-SubCell"/>
</dbReference>
<evidence type="ECO:0000313" key="7">
    <source>
        <dbReference type="EMBL" id="ORY89554.1"/>
    </source>
</evidence>
<evidence type="ECO:0000256" key="1">
    <source>
        <dbReference type="ARBA" id="ARBA00004141"/>
    </source>
</evidence>
<dbReference type="Proteomes" id="UP000242180">
    <property type="component" value="Unassembled WGS sequence"/>
</dbReference>
<comment type="subcellular location">
    <subcellularLocation>
        <location evidence="1">Membrane</location>
        <topology evidence="1">Multi-pass membrane protein</topology>
    </subcellularLocation>
</comment>
<feature type="transmembrane region" description="Helical" evidence="6">
    <location>
        <begin position="255"/>
        <end position="274"/>
    </location>
</feature>
<sequence length="281" mass="31177">MSLTITVTLRETSEKIEGLLNTASRPVKPYLPAVSRFLVVATFMEDALRILYQWSTQVSYLQKARHFPGWSAHVFLGVNALAMMVASLCIITKRQVGVSVAALSAVMVLQTVGYGLLFNFYFFLRNLSVAGGLLLSVSESLLRVRRANSASALFGLPQLNESERHKYFQLAGRILLVLLFLGFVVNGEWTLTRVVVCIVGLVACGMVAVGFRAKWSASLLVTVLCVMNVLVNNWWTLNYASARRDFLKYDFFQTLSIMGGLLLLISIGPGGLSYDEKKKEF</sequence>
<feature type="transmembrane region" description="Helical" evidence="6">
    <location>
        <begin position="191"/>
        <end position="211"/>
    </location>
</feature>
<dbReference type="OrthoDB" id="7859621at2759"/>
<name>A0A1X2GZ58_SYNRA</name>
<evidence type="ECO:0000313" key="8">
    <source>
        <dbReference type="Proteomes" id="UP000242180"/>
    </source>
</evidence>
<evidence type="ECO:0000256" key="5">
    <source>
        <dbReference type="ARBA" id="ARBA00023136"/>
    </source>
</evidence>
<protein>
    <submittedName>
        <fullName evidence="7">SURF4 family-domain-containing protein</fullName>
    </submittedName>
</protein>
<evidence type="ECO:0000256" key="2">
    <source>
        <dbReference type="ARBA" id="ARBA00006945"/>
    </source>
</evidence>
<comment type="similarity">
    <text evidence="2">Belongs to the SURF4 family.</text>
</comment>
<keyword evidence="3 6" id="KW-0812">Transmembrane</keyword>
<organism evidence="7 8">
    <name type="scientific">Syncephalastrum racemosum</name>
    <name type="common">Filamentous fungus</name>
    <dbReference type="NCBI Taxonomy" id="13706"/>
    <lineage>
        <taxon>Eukaryota</taxon>
        <taxon>Fungi</taxon>
        <taxon>Fungi incertae sedis</taxon>
        <taxon>Mucoromycota</taxon>
        <taxon>Mucoromycotina</taxon>
        <taxon>Mucoromycetes</taxon>
        <taxon>Mucorales</taxon>
        <taxon>Syncephalastraceae</taxon>
        <taxon>Syncephalastrum</taxon>
    </lineage>
</organism>
<keyword evidence="4 6" id="KW-1133">Transmembrane helix</keyword>
<proteinExistence type="inferred from homology"/>
<feature type="transmembrane region" description="Helical" evidence="6">
    <location>
        <begin position="70"/>
        <end position="91"/>
    </location>
</feature>
<keyword evidence="5 6" id="KW-0472">Membrane</keyword>
<dbReference type="EMBL" id="MCGN01000014">
    <property type="protein sequence ID" value="ORY89554.1"/>
    <property type="molecule type" value="Genomic_DNA"/>
</dbReference>
<feature type="transmembrane region" description="Helical" evidence="6">
    <location>
        <begin position="98"/>
        <end position="117"/>
    </location>
</feature>
<dbReference type="InterPro" id="IPR002995">
    <property type="entry name" value="Surf4"/>
</dbReference>
<dbReference type="FunCoup" id="A0A1X2GZ58">
    <property type="interactions" value="374"/>
</dbReference>
<comment type="caution">
    <text evidence="7">The sequence shown here is derived from an EMBL/GenBank/DDBJ whole genome shotgun (WGS) entry which is preliminary data.</text>
</comment>
<reference evidence="7 8" key="1">
    <citation type="submission" date="2016-07" db="EMBL/GenBank/DDBJ databases">
        <title>Pervasive Adenine N6-methylation of Active Genes in Fungi.</title>
        <authorList>
            <consortium name="DOE Joint Genome Institute"/>
            <person name="Mondo S.J."/>
            <person name="Dannebaum R.O."/>
            <person name="Kuo R.C."/>
            <person name="Labutti K."/>
            <person name="Haridas S."/>
            <person name="Kuo A."/>
            <person name="Salamov A."/>
            <person name="Ahrendt S.R."/>
            <person name="Lipzen A."/>
            <person name="Sullivan W."/>
            <person name="Andreopoulos W.B."/>
            <person name="Clum A."/>
            <person name="Lindquist E."/>
            <person name="Daum C."/>
            <person name="Ramamoorthy G.K."/>
            <person name="Gryganskyi A."/>
            <person name="Culley D."/>
            <person name="Magnuson J.K."/>
            <person name="James T.Y."/>
            <person name="O'Malley M.A."/>
            <person name="Stajich J.E."/>
            <person name="Spatafora J.W."/>
            <person name="Visel A."/>
            <person name="Grigoriev I.V."/>
        </authorList>
    </citation>
    <scope>NUCLEOTIDE SEQUENCE [LARGE SCALE GENOMIC DNA]</scope>
    <source>
        <strain evidence="7 8">NRRL 2496</strain>
    </source>
</reference>
<dbReference type="STRING" id="13706.A0A1X2GZ58"/>
<evidence type="ECO:0000256" key="4">
    <source>
        <dbReference type="ARBA" id="ARBA00022989"/>
    </source>
</evidence>
<dbReference type="PROSITE" id="PS01339">
    <property type="entry name" value="SURF4"/>
    <property type="match status" value="1"/>
</dbReference>
<dbReference type="InParanoid" id="A0A1X2GZ58"/>